<name>A0A7X6N4H5_9LACO</name>
<dbReference type="AlphaFoldDB" id="A0A7X6N4H5"/>
<accession>A0A7X6N4H5</accession>
<dbReference type="EMBL" id="JAAXPN010000010">
    <property type="protein sequence ID" value="NKZ24870.1"/>
    <property type="molecule type" value="Genomic_DNA"/>
</dbReference>
<evidence type="ECO:0000313" key="1">
    <source>
        <dbReference type="EMBL" id="NKZ24870.1"/>
    </source>
</evidence>
<keyword evidence="2" id="KW-1185">Reference proteome</keyword>
<dbReference type="SUPFAM" id="SSF143567">
    <property type="entry name" value="YkuJ-like"/>
    <property type="match status" value="1"/>
</dbReference>
<comment type="caution">
    <text evidence="1">The sequence shown here is derived from an EMBL/GenBank/DDBJ whole genome shotgun (WGS) entry which is preliminary data.</text>
</comment>
<dbReference type="InterPro" id="IPR038073">
    <property type="entry name" value="YkuJ-like_sf"/>
</dbReference>
<proteinExistence type="predicted"/>
<dbReference type="Proteomes" id="UP000549765">
    <property type="component" value="Unassembled WGS sequence"/>
</dbReference>
<reference evidence="1 2" key="1">
    <citation type="submission" date="2020-04" db="EMBL/GenBank/DDBJ databases">
        <title>MicrobeNet Type strains.</title>
        <authorList>
            <person name="Nicholson A.C."/>
        </authorList>
    </citation>
    <scope>NUCLEOTIDE SEQUENCE [LARGE SCALE GENOMIC DNA]</scope>
    <source>
        <strain evidence="1 2">CCUG 61472</strain>
    </source>
</reference>
<dbReference type="InterPro" id="IPR014904">
    <property type="entry name" value="YkuJ-like"/>
</dbReference>
<evidence type="ECO:0000313" key="2">
    <source>
        <dbReference type="Proteomes" id="UP000549765"/>
    </source>
</evidence>
<dbReference type="RefSeq" id="WP_168722663.1">
    <property type="nucleotide sequence ID" value="NZ_JAAXPN010000010.1"/>
</dbReference>
<dbReference type="Gene3D" id="3.30.720.20">
    <property type="entry name" value="Protein of unknown function DUF1797"/>
    <property type="match status" value="1"/>
</dbReference>
<organism evidence="1 2">
    <name type="scientific">Periweissella fabalis</name>
    <dbReference type="NCBI Taxonomy" id="1070421"/>
    <lineage>
        <taxon>Bacteria</taxon>
        <taxon>Bacillati</taxon>
        <taxon>Bacillota</taxon>
        <taxon>Bacilli</taxon>
        <taxon>Lactobacillales</taxon>
        <taxon>Lactobacillaceae</taxon>
        <taxon>Periweissella</taxon>
    </lineage>
</organism>
<dbReference type="Pfam" id="PF08796">
    <property type="entry name" value="DUF1797"/>
    <property type="match status" value="1"/>
</dbReference>
<sequence>MMDPNLQHILKRLRVMISDYAYQKQERNFDLFGINVCTVEYDHQTMLFSIFERQNNGTFIFDDIDLAAIEIYNQLVDFQLVF</sequence>
<gene>
    <name evidence="1" type="ORF">HF964_08705</name>
</gene>
<protein>
    <submittedName>
        <fullName evidence="1">DUF1797 family protein</fullName>
    </submittedName>
</protein>